<evidence type="ECO:0000313" key="2">
    <source>
        <dbReference type="EMBL" id="MBX72358.1"/>
    </source>
</evidence>
<dbReference type="EMBL" id="GGEC01091874">
    <property type="protein sequence ID" value="MBX72358.1"/>
    <property type="molecule type" value="Transcribed_RNA"/>
</dbReference>
<feature type="region of interest" description="Disordered" evidence="1">
    <location>
        <begin position="1"/>
        <end position="28"/>
    </location>
</feature>
<protein>
    <submittedName>
        <fullName evidence="2">Uncharacterized protein</fullName>
    </submittedName>
</protein>
<accession>A0A2P2QZD8</accession>
<organism evidence="2">
    <name type="scientific">Rhizophora mucronata</name>
    <name type="common">Asiatic mangrove</name>
    <dbReference type="NCBI Taxonomy" id="61149"/>
    <lineage>
        <taxon>Eukaryota</taxon>
        <taxon>Viridiplantae</taxon>
        <taxon>Streptophyta</taxon>
        <taxon>Embryophyta</taxon>
        <taxon>Tracheophyta</taxon>
        <taxon>Spermatophyta</taxon>
        <taxon>Magnoliopsida</taxon>
        <taxon>eudicotyledons</taxon>
        <taxon>Gunneridae</taxon>
        <taxon>Pentapetalae</taxon>
        <taxon>rosids</taxon>
        <taxon>fabids</taxon>
        <taxon>Malpighiales</taxon>
        <taxon>Rhizophoraceae</taxon>
        <taxon>Rhizophora</taxon>
    </lineage>
</organism>
<reference evidence="2" key="1">
    <citation type="submission" date="2018-02" db="EMBL/GenBank/DDBJ databases">
        <title>Rhizophora mucronata_Transcriptome.</title>
        <authorList>
            <person name="Meera S.P."/>
            <person name="Sreeshan A."/>
            <person name="Augustine A."/>
        </authorList>
    </citation>
    <scope>NUCLEOTIDE SEQUENCE</scope>
    <source>
        <tissue evidence="2">Leaf</tissue>
    </source>
</reference>
<evidence type="ECO:0000256" key="1">
    <source>
        <dbReference type="SAM" id="MobiDB-lite"/>
    </source>
</evidence>
<sequence length="51" mass="5739">MTAVRYGESCGLQNRREKDTETRTGAAAPHGVMENKNQAIRHLCTFEFSII</sequence>
<name>A0A2P2QZD8_RHIMU</name>
<dbReference type="AlphaFoldDB" id="A0A2P2QZD8"/>
<proteinExistence type="predicted"/>